<keyword evidence="5" id="KW-0488">Methylation</keyword>
<dbReference type="InterPro" id="IPR010054">
    <property type="entry name" value="Type2_sec_GspG"/>
</dbReference>
<dbReference type="STRING" id="1280946.HY29_17900"/>
<dbReference type="PATRIC" id="fig|1280946.3.peg.2854"/>
<dbReference type="InterPro" id="IPR000983">
    <property type="entry name" value="Bac_GSPG_pilin"/>
</dbReference>
<evidence type="ECO:0000313" key="12">
    <source>
        <dbReference type="EMBL" id="KCZ52815.1"/>
    </source>
</evidence>
<dbReference type="SUPFAM" id="SSF54523">
    <property type="entry name" value="Pili subunits"/>
    <property type="match status" value="1"/>
</dbReference>
<evidence type="ECO:0000256" key="3">
    <source>
        <dbReference type="ARBA" id="ARBA00020042"/>
    </source>
</evidence>
<dbReference type="RefSeq" id="WP_034798116.1">
    <property type="nucleotide sequence ID" value="NZ_AWFF01000063.1"/>
</dbReference>
<evidence type="ECO:0000256" key="6">
    <source>
        <dbReference type="ARBA" id="ARBA00022519"/>
    </source>
</evidence>
<evidence type="ECO:0000256" key="7">
    <source>
        <dbReference type="ARBA" id="ARBA00022692"/>
    </source>
</evidence>
<dbReference type="InterPro" id="IPR045584">
    <property type="entry name" value="Pilin-like"/>
</dbReference>
<evidence type="ECO:0000256" key="10">
    <source>
        <dbReference type="SAM" id="Phobius"/>
    </source>
</evidence>
<dbReference type="NCBIfam" id="TIGR01710">
    <property type="entry name" value="typeII_sec_gspG"/>
    <property type="match status" value="1"/>
</dbReference>
<keyword evidence="8 10" id="KW-1133">Transmembrane helix</keyword>
<keyword evidence="9 10" id="KW-0472">Membrane</keyword>
<dbReference type="GO" id="GO:0005886">
    <property type="term" value="C:plasma membrane"/>
    <property type="evidence" value="ECO:0007669"/>
    <property type="project" value="UniProtKB-SubCell"/>
</dbReference>
<evidence type="ECO:0000256" key="5">
    <source>
        <dbReference type="ARBA" id="ARBA00022481"/>
    </source>
</evidence>
<dbReference type="eggNOG" id="COG2165">
    <property type="taxonomic scope" value="Bacteria"/>
</dbReference>
<dbReference type="Proteomes" id="UP000027037">
    <property type="component" value="Unassembled WGS sequence"/>
</dbReference>
<evidence type="ECO:0000256" key="9">
    <source>
        <dbReference type="ARBA" id="ARBA00023136"/>
    </source>
</evidence>
<evidence type="ECO:0000256" key="1">
    <source>
        <dbReference type="ARBA" id="ARBA00004377"/>
    </source>
</evidence>
<proteinExistence type="inferred from homology"/>
<dbReference type="InterPro" id="IPR013545">
    <property type="entry name" value="T2SS_protein-GspG_C"/>
</dbReference>
<evidence type="ECO:0000256" key="4">
    <source>
        <dbReference type="ARBA" id="ARBA00022475"/>
    </source>
</evidence>
<feature type="transmembrane region" description="Helical" evidence="10">
    <location>
        <begin position="12"/>
        <end position="33"/>
    </location>
</feature>
<evidence type="ECO:0000256" key="2">
    <source>
        <dbReference type="ARBA" id="ARBA00009984"/>
    </source>
</evidence>
<comment type="subcellular location">
    <subcellularLocation>
        <location evidence="1">Cell inner membrane</location>
        <topology evidence="1">Single-pass membrane protein</topology>
    </subcellularLocation>
</comment>
<dbReference type="Pfam" id="PF07963">
    <property type="entry name" value="N_methyl"/>
    <property type="match status" value="1"/>
</dbReference>
<comment type="caution">
    <text evidence="12">The sequence shown here is derived from an EMBL/GenBank/DDBJ whole genome shotgun (WGS) entry which is preliminary data.</text>
</comment>
<reference evidence="12 13" key="1">
    <citation type="journal article" date="2014" name="Antonie Van Leeuwenhoek">
        <title>Hyphomonas beringensis sp. nov. and Hyphomonas chukchiensis sp. nov., isolated from surface seawater of the Bering Sea and Chukchi Sea.</title>
        <authorList>
            <person name="Li C."/>
            <person name="Lai Q."/>
            <person name="Li G."/>
            <person name="Dong C."/>
            <person name="Wang J."/>
            <person name="Liao Y."/>
            <person name="Shao Z."/>
        </authorList>
    </citation>
    <scope>NUCLEOTIDE SEQUENCE [LARGE SCALE GENOMIC DNA]</scope>
    <source>
        <strain evidence="12 13">25B14_1</strain>
    </source>
</reference>
<dbReference type="NCBIfam" id="TIGR02532">
    <property type="entry name" value="IV_pilin_GFxxxE"/>
    <property type="match status" value="1"/>
</dbReference>
<comment type="similarity">
    <text evidence="2">Belongs to the GSP G family.</text>
</comment>
<evidence type="ECO:0000256" key="8">
    <source>
        <dbReference type="ARBA" id="ARBA00022989"/>
    </source>
</evidence>
<keyword evidence="6" id="KW-0997">Cell inner membrane</keyword>
<dbReference type="Pfam" id="PF08334">
    <property type="entry name" value="T2SSG"/>
    <property type="match status" value="1"/>
</dbReference>
<dbReference type="GO" id="GO:0015627">
    <property type="term" value="C:type II protein secretion system complex"/>
    <property type="evidence" value="ECO:0007669"/>
    <property type="project" value="InterPro"/>
</dbReference>
<dbReference type="OrthoDB" id="9795612at2"/>
<evidence type="ECO:0000313" key="13">
    <source>
        <dbReference type="Proteomes" id="UP000027037"/>
    </source>
</evidence>
<dbReference type="EMBL" id="AWFF01000063">
    <property type="protein sequence ID" value="KCZ52815.1"/>
    <property type="molecule type" value="Genomic_DNA"/>
</dbReference>
<dbReference type="GO" id="GO:0015628">
    <property type="term" value="P:protein secretion by the type II secretion system"/>
    <property type="evidence" value="ECO:0007669"/>
    <property type="project" value="InterPro"/>
</dbReference>
<keyword evidence="7 10" id="KW-0812">Transmembrane</keyword>
<keyword evidence="13" id="KW-1185">Reference proteome</keyword>
<keyword evidence="4" id="KW-1003">Cell membrane</keyword>
<organism evidence="12 13">
    <name type="scientific">Hyphomonas beringensis</name>
    <dbReference type="NCBI Taxonomy" id="1280946"/>
    <lineage>
        <taxon>Bacteria</taxon>
        <taxon>Pseudomonadati</taxon>
        <taxon>Pseudomonadota</taxon>
        <taxon>Alphaproteobacteria</taxon>
        <taxon>Hyphomonadales</taxon>
        <taxon>Hyphomonadaceae</taxon>
        <taxon>Hyphomonas</taxon>
    </lineage>
</organism>
<accession>A0A062U9J6</accession>
<sequence length="150" mass="16401">MEKGRNSRNGDAGFTLTELLVVMVILGLIAAAITPQLMGRLDKSKVRAAKLQTETLAASLDLFKIDMGYYPSEQEGLHALVIPPANASSWDGPYVRSGNTLVDPWGREFLYFPAPDTGKFRLVSYGADGVEGGEKYNADIVFPDFSRLEN</sequence>
<dbReference type="PRINTS" id="PR00813">
    <property type="entry name" value="BCTERIALGSPG"/>
</dbReference>
<feature type="domain" description="Type II secretion system protein GspG C-terminal" evidence="11">
    <location>
        <begin position="36"/>
        <end position="141"/>
    </location>
</feature>
<name>A0A062U9J6_9PROT</name>
<dbReference type="InterPro" id="IPR012902">
    <property type="entry name" value="N_methyl_site"/>
</dbReference>
<dbReference type="Gene3D" id="3.30.700.10">
    <property type="entry name" value="Glycoprotein, Type 4 Pilin"/>
    <property type="match status" value="1"/>
</dbReference>
<gene>
    <name evidence="12" type="ORF">HY29_17900</name>
</gene>
<dbReference type="AlphaFoldDB" id="A0A062U9J6"/>
<evidence type="ECO:0000259" key="11">
    <source>
        <dbReference type="Pfam" id="PF08334"/>
    </source>
</evidence>
<protein>
    <recommendedName>
        <fullName evidence="3">Type II secretion system core protein G</fullName>
    </recommendedName>
</protein>